<feature type="transmembrane region" description="Helical" evidence="1">
    <location>
        <begin position="145"/>
        <end position="163"/>
    </location>
</feature>
<feature type="transmembrane region" description="Helical" evidence="1">
    <location>
        <begin position="207"/>
        <end position="226"/>
    </location>
</feature>
<feature type="transmembrane region" description="Helical" evidence="1">
    <location>
        <begin position="117"/>
        <end position="138"/>
    </location>
</feature>
<name>A0ABR6YKG5_9BURK</name>
<feature type="transmembrane region" description="Helical" evidence="1">
    <location>
        <begin position="20"/>
        <end position="39"/>
    </location>
</feature>
<evidence type="ECO:0000256" key="1">
    <source>
        <dbReference type="SAM" id="Phobius"/>
    </source>
</evidence>
<keyword evidence="1" id="KW-0472">Membrane</keyword>
<keyword evidence="1" id="KW-1133">Transmembrane helix</keyword>
<feature type="transmembrane region" description="Helical" evidence="1">
    <location>
        <begin position="175"/>
        <end position="198"/>
    </location>
</feature>
<protein>
    <recommendedName>
        <fullName evidence="4">ABC-2 type transport system permease protein</fullName>
    </recommendedName>
</protein>
<accession>A0ABR6YKG5</accession>
<evidence type="ECO:0000313" key="2">
    <source>
        <dbReference type="EMBL" id="MBC3884396.1"/>
    </source>
</evidence>
<reference evidence="2 3" key="1">
    <citation type="submission" date="2020-08" db="EMBL/GenBank/DDBJ databases">
        <title>Novel species isolated from subtropical streams in China.</title>
        <authorList>
            <person name="Lu H."/>
        </authorList>
    </citation>
    <scope>NUCLEOTIDE SEQUENCE [LARGE SCALE GENOMIC DNA]</scope>
    <source>
        <strain evidence="2 3">FT31W</strain>
    </source>
</reference>
<evidence type="ECO:0000313" key="3">
    <source>
        <dbReference type="Proteomes" id="UP000613113"/>
    </source>
</evidence>
<sequence length="317" mass="36463">MNTLKWLLKREFWENRSLLLWPNLLVSAVMILFSLIAVFKNLHEDRYAVILHHGVPLSEVQFSDMTSRVAGGSGLLMLGFFMLAMVLTMYSYLSGALSDERKDRSILFWKSMPVSDAATVLSKAIFGVVVFPVTMIVFAFSSNLICLLIICTSYALNGVNLFVPVLFHHDAWQPVYLAIFNFPIYLAWSVLTVGWLLLVSSSLNKRVGLWVVLGPVGVFFFFVWMSSQFGLDWNVRHFGYFVVGRLIFSLIPCGWLFSNEIAQQYLLIQGQKEKIEWLFQIMRDPQWQLFAHWNIWVGMIVGAGMILAAIKIRRWRE</sequence>
<feature type="transmembrane region" description="Helical" evidence="1">
    <location>
        <begin position="75"/>
        <end position="97"/>
    </location>
</feature>
<evidence type="ECO:0008006" key="4">
    <source>
        <dbReference type="Google" id="ProtNLM"/>
    </source>
</evidence>
<dbReference type="Proteomes" id="UP000613113">
    <property type="component" value="Unassembled WGS sequence"/>
</dbReference>
<gene>
    <name evidence="2" type="ORF">H8K27_04560</name>
</gene>
<feature type="transmembrane region" description="Helical" evidence="1">
    <location>
        <begin position="289"/>
        <end position="310"/>
    </location>
</feature>
<dbReference type="RefSeq" id="WP_186862042.1">
    <property type="nucleotide sequence ID" value="NZ_JACOGC010000002.1"/>
</dbReference>
<keyword evidence="3" id="KW-1185">Reference proteome</keyword>
<organism evidence="2 3">
    <name type="scientific">Undibacterium griseum</name>
    <dbReference type="NCBI Taxonomy" id="2762295"/>
    <lineage>
        <taxon>Bacteria</taxon>
        <taxon>Pseudomonadati</taxon>
        <taxon>Pseudomonadota</taxon>
        <taxon>Betaproteobacteria</taxon>
        <taxon>Burkholderiales</taxon>
        <taxon>Oxalobacteraceae</taxon>
        <taxon>Undibacterium</taxon>
    </lineage>
</organism>
<keyword evidence="1" id="KW-0812">Transmembrane</keyword>
<comment type="caution">
    <text evidence="2">The sequence shown here is derived from an EMBL/GenBank/DDBJ whole genome shotgun (WGS) entry which is preliminary data.</text>
</comment>
<dbReference type="EMBL" id="JACOGC010000002">
    <property type="protein sequence ID" value="MBC3884396.1"/>
    <property type="molecule type" value="Genomic_DNA"/>
</dbReference>
<proteinExistence type="predicted"/>
<feature type="transmembrane region" description="Helical" evidence="1">
    <location>
        <begin position="238"/>
        <end position="257"/>
    </location>
</feature>